<feature type="active site" description="Proton acceptor" evidence="9">
    <location>
        <position position="367"/>
    </location>
</feature>
<name>A0A158BHF4_9BURK</name>
<dbReference type="PANTHER" id="PTHR10091:SF0">
    <property type="entry name" value="GALACTOSE MUTAROTASE"/>
    <property type="match status" value="1"/>
</dbReference>
<evidence type="ECO:0000256" key="9">
    <source>
        <dbReference type="PIRSR" id="PIRSR005096-1"/>
    </source>
</evidence>
<feature type="binding site" evidence="11">
    <location>
        <begin position="126"/>
        <end position="127"/>
    </location>
    <ligand>
        <name>beta-D-galactose</name>
        <dbReference type="ChEBI" id="CHEBI:27667"/>
    </ligand>
</feature>
<dbReference type="InterPro" id="IPR018052">
    <property type="entry name" value="Ald1_epimerase_CS"/>
</dbReference>
<feature type="signal peptide" evidence="12">
    <location>
        <begin position="1"/>
        <end position="33"/>
    </location>
</feature>
<dbReference type="Pfam" id="PF01263">
    <property type="entry name" value="Aldose_epim"/>
    <property type="match status" value="1"/>
</dbReference>
<evidence type="ECO:0000256" key="1">
    <source>
        <dbReference type="ARBA" id="ARBA00001614"/>
    </source>
</evidence>
<feature type="chain" id="PRO_5007621834" description="Aldose 1-epimerase" evidence="12">
    <location>
        <begin position="34"/>
        <end position="402"/>
    </location>
</feature>
<dbReference type="NCBIfam" id="NF008277">
    <property type="entry name" value="PRK11055.1"/>
    <property type="match status" value="1"/>
</dbReference>
<dbReference type="CDD" id="cd09019">
    <property type="entry name" value="galactose_mutarotase_like"/>
    <property type="match status" value="1"/>
</dbReference>
<evidence type="ECO:0000256" key="6">
    <source>
        <dbReference type="ARBA" id="ARBA00023235"/>
    </source>
</evidence>
<dbReference type="EMBL" id="FCOX02000011">
    <property type="protein sequence ID" value="SAK69505.1"/>
    <property type="molecule type" value="Genomic_DNA"/>
</dbReference>
<comment type="caution">
    <text evidence="13">The sequence shown here is derived from an EMBL/GenBank/DDBJ whole genome shotgun (WGS) entry which is preliminary data.</text>
</comment>
<dbReference type="SUPFAM" id="SSF74650">
    <property type="entry name" value="Galactose mutarotase-like"/>
    <property type="match status" value="1"/>
</dbReference>
<evidence type="ECO:0000256" key="3">
    <source>
        <dbReference type="ARBA" id="ARBA00006206"/>
    </source>
</evidence>
<dbReference type="GO" id="GO:0006006">
    <property type="term" value="P:glucose metabolic process"/>
    <property type="evidence" value="ECO:0007669"/>
    <property type="project" value="TreeGrafter"/>
</dbReference>
<dbReference type="Gene3D" id="2.70.98.10">
    <property type="match status" value="1"/>
</dbReference>
<evidence type="ECO:0000256" key="7">
    <source>
        <dbReference type="ARBA" id="ARBA00023277"/>
    </source>
</evidence>
<dbReference type="Proteomes" id="UP000071859">
    <property type="component" value="Unassembled WGS sequence"/>
</dbReference>
<reference evidence="13" key="1">
    <citation type="submission" date="2016-01" db="EMBL/GenBank/DDBJ databases">
        <authorList>
            <person name="Peeters C."/>
        </authorList>
    </citation>
    <scope>NUCLEOTIDE SEQUENCE</scope>
    <source>
        <strain evidence="13">LMG 29321</strain>
    </source>
</reference>
<evidence type="ECO:0000256" key="8">
    <source>
        <dbReference type="PIRNR" id="PIRNR005096"/>
    </source>
</evidence>
<evidence type="ECO:0000256" key="4">
    <source>
        <dbReference type="ARBA" id="ARBA00013185"/>
    </source>
</evidence>
<dbReference type="EC" id="5.1.3.3" evidence="4 8"/>
<feature type="binding site" evidence="11">
    <location>
        <begin position="227"/>
        <end position="229"/>
    </location>
    <ligand>
        <name>beta-D-galactose</name>
        <dbReference type="ChEBI" id="CHEBI:27667"/>
    </ligand>
</feature>
<keyword evidence="6 8" id="KW-0413">Isomerase</keyword>
<dbReference type="UniPathway" id="UPA00242"/>
<comment type="pathway">
    <text evidence="2 8">Carbohydrate metabolism; hexose metabolism.</text>
</comment>
<protein>
    <recommendedName>
        <fullName evidence="5 8">Aldose 1-epimerase</fullName>
        <ecNumber evidence="4 8">5.1.3.3</ecNumber>
    </recommendedName>
</protein>
<keyword evidence="7 8" id="KW-0119">Carbohydrate metabolism</keyword>
<dbReference type="PIRSF" id="PIRSF005096">
    <property type="entry name" value="GALM"/>
    <property type="match status" value="1"/>
</dbReference>
<dbReference type="InterPro" id="IPR047215">
    <property type="entry name" value="Galactose_mutarotase-like"/>
</dbReference>
<proteinExistence type="inferred from homology"/>
<evidence type="ECO:0000313" key="14">
    <source>
        <dbReference type="Proteomes" id="UP000071859"/>
    </source>
</evidence>
<evidence type="ECO:0000256" key="11">
    <source>
        <dbReference type="PIRSR" id="PIRSR005096-3"/>
    </source>
</evidence>
<dbReference type="GO" id="GO:0033499">
    <property type="term" value="P:galactose catabolic process via UDP-galactose, Leloir pathway"/>
    <property type="evidence" value="ECO:0007669"/>
    <property type="project" value="TreeGrafter"/>
</dbReference>
<evidence type="ECO:0000313" key="13">
    <source>
        <dbReference type="EMBL" id="SAK69505.1"/>
    </source>
</evidence>
<dbReference type="InterPro" id="IPR015443">
    <property type="entry name" value="Aldose_1-epimerase"/>
</dbReference>
<dbReference type="InterPro" id="IPR014718">
    <property type="entry name" value="GH-type_carb-bd"/>
</dbReference>
<comment type="similarity">
    <text evidence="3 8">Belongs to the aldose epimerase family.</text>
</comment>
<dbReference type="InterPro" id="IPR008183">
    <property type="entry name" value="Aldose_1/G6P_1-epimerase"/>
</dbReference>
<dbReference type="PANTHER" id="PTHR10091">
    <property type="entry name" value="ALDOSE-1-EPIMERASE"/>
    <property type="match status" value="1"/>
</dbReference>
<dbReference type="AlphaFoldDB" id="A0A158BHF4"/>
<accession>A0A158BHF4</accession>
<keyword evidence="12" id="KW-0732">Signal</keyword>
<evidence type="ECO:0000256" key="5">
    <source>
        <dbReference type="ARBA" id="ARBA00014165"/>
    </source>
</evidence>
<dbReference type="InterPro" id="IPR011013">
    <property type="entry name" value="Gal_mutarotase_sf_dom"/>
</dbReference>
<organism evidence="13 14">
    <name type="scientific">Caballeronia calidae</name>
    <dbReference type="NCBI Taxonomy" id="1777139"/>
    <lineage>
        <taxon>Bacteria</taxon>
        <taxon>Pseudomonadati</taxon>
        <taxon>Pseudomonadota</taxon>
        <taxon>Betaproteobacteria</taxon>
        <taxon>Burkholderiales</taxon>
        <taxon>Burkholderiaceae</taxon>
        <taxon>Caballeronia</taxon>
    </lineage>
</organism>
<keyword evidence="14" id="KW-1185">Reference proteome</keyword>
<evidence type="ECO:0000256" key="10">
    <source>
        <dbReference type="PIRSR" id="PIRSR005096-2"/>
    </source>
</evidence>
<comment type="catalytic activity">
    <reaction evidence="1 8">
        <text>alpha-D-glucose = beta-D-glucose</text>
        <dbReference type="Rhea" id="RHEA:10264"/>
        <dbReference type="ChEBI" id="CHEBI:15903"/>
        <dbReference type="ChEBI" id="CHEBI:17925"/>
        <dbReference type="EC" id="5.1.3.3"/>
    </reaction>
</comment>
<dbReference type="PROSITE" id="PS51257">
    <property type="entry name" value="PROKAR_LIPOPROTEIN"/>
    <property type="match status" value="1"/>
</dbReference>
<dbReference type="PROSITE" id="PS00545">
    <property type="entry name" value="ALDOSE_1_EPIMERASE"/>
    <property type="match status" value="1"/>
</dbReference>
<evidence type="ECO:0000256" key="12">
    <source>
        <dbReference type="SAM" id="SignalP"/>
    </source>
</evidence>
<feature type="binding site" evidence="10">
    <location>
        <position position="299"/>
    </location>
    <ligand>
        <name>beta-D-galactose</name>
        <dbReference type="ChEBI" id="CHEBI:27667"/>
    </ligand>
</feature>
<dbReference type="GO" id="GO:0004034">
    <property type="term" value="F:aldose 1-epimerase activity"/>
    <property type="evidence" value="ECO:0007669"/>
    <property type="project" value="UniProtKB-EC"/>
</dbReference>
<evidence type="ECO:0000256" key="2">
    <source>
        <dbReference type="ARBA" id="ARBA00005028"/>
    </source>
</evidence>
<feature type="active site" description="Proton donor" evidence="9">
    <location>
        <position position="227"/>
    </location>
</feature>
<dbReference type="GO" id="GO:0030246">
    <property type="term" value="F:carbohydrate binding"/>
    <property type="evidence" value="ECO:0007669"/>
    <property type="project" value="InterPro"/>
</dbReference>
<dbReference type="GO" id="GO:0005737">
    <property type="term" value="C:cytoplasm"/>
    <property type="evidence" value="ECO:0007669"/>
    <property type="project" value="TreeGrafter"/>
</dbReference>
<gene>
    <name evidence="13" type="ORF">AWB78_02689</name>
</gene>
<sequence>MTRREGVSNDHSLMPLMRYTMKAVALAASAAFACITSMPNRATAASVVSAPYGATQQGQAVVQYTLSNARGVTMSCITYGGIVTRLDVPDRRGRRADIVLGFGSLSDYEKHNGKIHFGGLIGRYANRIADGRFELDGRSYKLPVNEPPNTLHGGPRGFDEKVWTVVRTFQGAQGAGVQLRYVSPDGENGFPGTLSVDVTYTLTDDNEVRIDYRAKTDKPTVVNLTNHSYFNLAGEGSGSVEAQLIMIAGSTYTPIRPDSIPTGEIVSVENTPLDLRALTPIGARLRSSHPQMRYAHGYDHNWKLNKNGPRNGEPSFAARAYDPSSGRVLDVYTTQPGLQFYTGNGLDGSVVGMSGAAYRQTDGFALEAEHFPDSPNRPTFPSTELKPGDEYHEVTVWKIGVR</sequence>